<keyword evidence="6" id="KW-0067">ATP-binding</keyword>
<dbReference type="InterPro" id="IPR016024">
    <property type="entry name" value="ARM-type_fold"/>
</dbReference>
<evidence type="ECO:0000256" key="3">
    <source>
        <dbReference type="ARBA" id="ARBA00022679"/>
    </source>
</evidence>
<protein>
    <recommendedName>
        <fullName evidence="1">non-specific serine/threonine protein kinase</fullName>
        <ecNumber evidence="1">2.7.11.1</ecNumber>
    </recommendedName>
</protein>
<keyword evidence="3" id="KW-0808">Transferase</keyword>
<proteinExistence type="predicted"/>
<accession>A0A444V104</accession>
<comment type="catalytic activity">
    <reaction evidence="7">
        <text>L-threonyl-[protein] + ATP = O-phospho-L-threonyl-[protein] + ADP + H(+)</text>
        <dbReference type="Rhea" id="RHEA:46608"/>
        <dbReference type="Rhea" id="RHEA-COMP:11060"/>
        <dbReference type="Rhea" id="RHEA-COMP:11605"/>
        <dbReference type="ChEBI" id="CHEBI:15378"/>
        <dbReference type="ChEBI" id="CHEBI:30013"/>
        <dbReference type="ChEBI" id="CHEBI:30616"/>
        <dbReference type="ChEBI" id="CHEBI:61977"/>
        <dbReference type="ChEBI" id="CHEBI:456216"/>
        <dbReference type="EC" id="2.7.11.1"/>
    </reaction>
</comment>
<dbReference type="Pfam" id="PF00514">
    <property type="entry name" value="Arm"/>
    <property type="match status" value="1"/>
</dbReference>
<organism evidence="9 10">
    <name type="scientific">Acipenser ruthenus</name>
    <name type="common">Sterlet sturgeon</name>
    <dbReference type="NCBI Taxonomy" id="7906"/>
    <lineage>
        <taxon>Eukaryota</taxon>
        <taxon>Metazoa</taxon>
        <taxon>Chordata</taxon>
        <taxon>Craniata</taxon>
        <taxon>Vertebrata</taxon>
        <taxon>Euteleostomi</taxon>
        <taxon>Actinopterygii</taxon>
        <taxon>Chondrostei</taxon>
        <taxon>Acipenseriformes</taxon>
        <taxon>Acipenseridae</taxon>
        <taxon>Acipenser</taxon>
    </lineage>
</organism>
<dbReference type="EC" id="2.7.11.1" evidence="1"/>
<dbReference type="InterPro" id="IPR000225">
    <property type="entry name" value="Armadillo"/>
</dbReference>
<dbReference type="Gene3D" id="1.25.10.10">
    <property type="entry name" value="Leucine-rich Repeat Variant"/>
    <property type="match status" value="1"/>
</dbReference>
<keyword evidence="10" id="KW-1185">Reference proteome</keyword>
<evidence type="ECO:0000256" key="7">
    <source>
        <dbReference type="ARBA" id="ARBA00047899"/>
    </source>
</evidence>
<dbReference type="AlphaFoldDB" id="A0A444V104"/>
<dbReference type="PANTHER" id="PTHR22983:SF6">
    <property type="entry name" value="SERINE_THREONINE-PROTEIN KINASE 36"/>
    <property type="match status" value="1"/>
</dbReference>
<dbReference type="EMBL" id="SCEB01003773">
    <property type="protein sequence ID" value="RXM94107.1"/>
    <property type="molecule type" value="Genomic_DNA"/>
</dbReference>
<evidence type="ECO:0000313" key="9">
    <source>
        <dbReference type="EMBL" id="RXM94107.1"/>
    </source>
</evidence>
<keyword evidence="2" id="KW-0723">Serine/threonine-protein kinase</keyword>
<reference evidence="9 10" key="1">
    <citation type="submission" date="2019-01" db="EMBL/GenBank/DDBJ databases">
        <title>Draft Genome and Complete Hox-Cluster Characterization of the Sterlet Sturgeon (Acipenser ruthenus).</title>
        <authorList>
            <person name="Wei Q."/>
        </authorList>
    </citation>
    <scope>NUCLEOTIDE SEQUENCE [LARGE SCALE GENOMIC DNA]</scope>
    <source>
        <strain evidence="9">WHYD16114868_AA</strain>
        <tissue evidence="9">Blood</tissue>
    </source>
</reference>
<dbReference type="GO" id="GO:0005524">
    <property type="term" value="F:ATP binding"/>
    <property type="evidence" value="ECO:0007669"/>
    <property type="project" value="UniProtKB-KW"/>
</dbReference>
<comment type="caution">
    <text evidence="9">The sequence shown here is derived from an EMBL/GenBank/DDBJ whole genome shotgun (WGS) entry which is preliminary data.</text>
</comment>
<keyword evidence="4" id="KW-0547">Nucleotide-binding</keyword>
<evidence type="ECO:0000256" key="2">
    <source>
        <dbReference type="ARBA" id="ARBA00022527"/>
    </source>
</evidence>
<dbReference type="GO" id="GO:0005737">
    <property type="term" value="C:cytoplasm"/>
    <property type="evidence" value="ECO:0007669"/>
    <property type="project" value="UniProtKB-ARBA"/>
</dbReference>
<gene>
    <name evidence="9" type="ORF">EOD39_18359</name>
</gene>
<dbReference type="InterPro" id="IPR011989">
    <property type="entry name" value="ARM-like"/>
</dbReference>
<keyword evidence="5 9" id="KW-0418">Kinase</keyword>
<dbReference type="GO" id="GO:0004674">
    <property type="term" value="F:protein serine/threonine kinase activity"/>
    <property type="evidence" value="ECO:0007669"/>
    <property type="project" value="UniProtKB-KW"/>
</dbReference>
<dbReference type="SUPFAM" id="SSF48371">
    <property type="entry name" value="ARM repeat"/>
    <property type="match status" value="1"/>
</dbReference>
<name>A0A444V104_ACIRT</name>
<comment type="catalytic activity">
    <reaction evidence="8">
        <text>L-seryl-[protein] + ATP = O-phospho-L-seryl-[protein] + ADP + H(+)</text>
        <dbReference type="Rhea" id="RHEA:17989"/>
        <dbReference type="Rhea" id="RHEA-COMP:9863"/>
        <dbReference type="Rhea" id="RHEA-COMP:11604"/>
        <dbReference type="ChEBI" id="CHEBI:15378"/>
        <dbReference type="ChEBI" id="CHEBI:29999"/>
        <dbReference type="ChEBI" id="CHEBI:30616"/>
        <dbReference type="ChEBI" id="CHEBI:83421"/>
        <dbReference type="ChEBI" id="CHEBI:456216"/>
        <dbReference type="EC" id="2.7.11.1"/>
    </reaction>
</comment>
<dbReference type="PANTHER" id="PTHR22983">
    <property type="entry name" value="PROTEIN KINASE RELATED"/>
    <property type="match status" value="1"/>
</dbReference>
<dbReference type="Proteomes" id="UP000289886">
    <property type="component" value="Unassembled WGS sequence"/>
</dbReference>
<evidence type="ECO:0000313" key="10">
    <source>
        <dbReference type="Proteomes" id="UP000289886"/>
    </source>
</evidence>
<sequence>MKEAGLQNKEDGKGVGHAQNWEELTQGAVPVLLPLLTDSDPVIRQRCCSALGNVGVSGGGGAALLQCDGPRLLLERACTDSRHAVLVSLDASEKLRTVSQHAPRQRHCHWLISKLRPTASA</sequence>
<dbReference type="GO" id="GO:0007224">
    <property type="term" value="P:smoothened signaling pathway"/>
    <property type="evidence" value="ECO:0007669"/>
    <property type="project" value="TreeGrafter"/>
</dbReference>
<evidence type="ECO:0000256" key="8">
    <source>
        <dbReference type="ARBA" id="ARBA00048679"/>
    </source>
</evidence>
<evidence type="ECO:0000256" key="1">
    <source>
        <dbReference type="ARBA" id="ARBA00012513"/>
    </source>
</evidence>
<evidence type="ECO:0000256" key="4">
    <source>
        <dbReference type="ARBA" id="ARBA00022741"/>
    </source>
</evidence>
<evidence type="ECO:0000256" key="5">
    <source>
        <dbReference type="ARBA" id="ARBA00022777"/>
    </source>
</evidence>
<evidence type="ECO:0000256" key="6">
    <source>
        <dbReference type="ARBA" id="ARBA00022840"/>
    </source>
</evidence>